<dbReference type="OrthoDB" id="10250282at2759"/>
<accession>A0A9P7YFV8</accession>
<evidence type="ECO:0000313" key="3">
    <source>
        <dbReference type="Proteomes" id="UP000824998"/>
    </source>
</evidence>
<dbReference type="EMBL" id="MU251556">
    <property type="protein sequence ID" value="KAG9232295.1"/>
    <property type="molecule type" value="Genomic_DNA"/>
</dbReference>
<sequence length="384" mass="41276">MTWSSSNFEEGYYRDELAKDAAVIKPREMNPLAPAKTSKQVPKEDQSPTAFGSKQSETSMKVEQETPSIFSGASKASSKRRGFLMSNEYQFASPLVGLSAMAVPLEAIPLQSGSLVSQERNHGPTSDDDTLQKSPSRISHTIRRAIFAPDSRFVLILIANQRGFLSNLTMPECHGILRETLDSLGPALGMAGRARGSSGDKAKGKSTNHSSFPRVASAFAITRSFGHLFSAISIGVGGSGTRQLGRQAATGVMAGVFTHSFRSASEGVDSIPKCTIHSRQRMNVLEMGSLTRFSDANSLGANHPNMIVLGDVEERPEGKKQESSAREEALNRRTSHRSDRDPDDELTSTGQDPRHGREGSCAVAGGKRKAPGEGPPEERDVFGA</sequence>
<keyword evidence="3" id="KW-1185">Reference proteome</keyword>
<protein>
    <submittedName>
        <fullName evidence="2">Uncharacterized protein</fullName>
    </submittedName>
</protein>
<proteinExistence type="predicted"/>
<comment type="caution">
    <text evidence="2">The sequence shown here is derived from an EMBL/GenBank/DDBJ whole genome shotgun (WGS) entry which is preliminary data.</text>
</comment>
<reference evidence="2" key="1">
    <citation type="journal article" date="2021" name="IMA Fungus">
        <title>Genomic characterization of three marine fungi, including Emericellopsis atlantica sp. nov. with signatures of a generalist lifestyle and marine biomass degradation.</title>
        <authorList>
            <person name="Hagestad O.C."/>
            <person name="Hou L."/>
            <person name="Andersen J.H."/>
            <person name="Hansen E.H."/>
            <person name="Altermark B."/>
            <person name="Li C."/>
            <person name="Kuhnert E."/>
            <person name="Cox R.J."/>
            <person name="Crous P.W."/>
            <person name="Spatafora J.W."/>
            <person name="Lail K."/>
            <person name="Amirebrahimi M."/>
            <person name="Lipzen A."/>
            <person name="Pangilinan J."/>
            <person name="Andreopoulos W."/>
            <person name="Hayes R.D."/>
            <person name="Ng V."/>
            <person name="Grigoriev I.V."/>
            <person name="Jackson S.A."/>
            <person name="Sutton T.D.S."/>
            <person name="Dobson A.D.W."/>
            <person name="Rama T."/>
        </authorList>
    </citation>
    <scope>NUCLEOTIDE SEQUENCE</scope>
    <source>
        <strain evidence="2">TRa018bII</strain>
    </source>
</reference>
<feature type="region of interest" description="Disordered" evidence="1">
    <location>
        <begin position="24"/>
        <end position="74"/>
    </location>
</feature>
<organism evidence="2 3">
    <name type="scientific">Amylocarpus encephaloides</name>
    <dbReference type="NCBI Taxonomy" id="45428"/>
    <lineage>
        <taxon>Eukaryota</taxon>
        <taxon>Fungi</taxon>
        <taxon>Dikarya</taxon>
        <taxon>Ascomycota</taxon>
        <taxon>Pezizomycotina</taxon>
        <taxon>Leotiomycetes</taxon>
        <taxon>Helotiales</taxon>
        <taxon>Helotiales incertae sedis</taxon>
        <taxon>Amylocarpus</taxon>
    </lineage>
</organism>
<evidence type="ECO:0000313" key="2">
    <source>
        <dbReference type="EMBL" id="KAG9232295.1"/>
    </source>
</evidence>
<gene>
    <name evidence="2" type="ORF">BJ875DRAFT_443302</name>
</gene>
<feature type="compositionally biased region" description="Basic and acidic residues" evidence="1">
    <location>
        <begin position="312"/>
        <end position="340"/>
    </location>
</feature>
<dbReference type="AlphaFoldDB" id="A0A9P7YFV8"/>
<dbReference type="Proteomes" id="UP000824998">
    <property type="component" value="Unassembled WGS sequence"/>
</dbReference>
<feature type="compositionally biased region" description="Polar residues" evidence="1">
    <location>
        <begin position="47"/>
        <end position="74"/>
    </location>
</feature>
<feature type="region of interest" description="Disordered" evidence="1">
    <location>
        <begin position="114"/>
        <end position="135"/>
    </location>
</feature>
<feature type="region of interest" description="Disordered" evidence="1">
    <location>
        <begin position="311"/>
        <end position="384"/>
    </location>
</feature>
<name>A0A9P7YFV8_9HELO</name>
<evidence type="ECO:0000256" key="1">
    <source>
        <dbReference type="SAM" id="MobiDB-lite"/>
    </source>
</evidence>